<organism evidence="2">
    <name type="scientific">Trichuris suis</name>
    <name type="common">pig whipworm</name>
    <dbReference type="NCBI Taxonomy" id="68888"/>
    <lineage>
        <taxon>Eukaryota</taxon>
        <taxon>Metazoa</taxon>
        <taxon>Ecdysozoa</taxon>
        <taxon>Nematoda</taxon>
        <taxon>Enoplea</taxon>
        <taxon>Dorylaimia</taxon>
        <taxon>Trichinellida</taxon>
        <taxon>Trichuridae</taxon>
        <taxon>Trichuris</taxon>
    </lineage>
</organism>
<gene>
    <name evidence="2" type="ORF">M514_23344</name>
</gene>
<evidence type="ECO:0000256" key="1">
    <source>
        <dbReference type="SAM" id="MobiDB-lite"/>
    </source>
</evidence>
<dbReference type="EMBL" id="KL367555">
    <property type="protein sequence ID" value="KFD64497.1"/>
    <property type="molecule type" value="Genomic_DNA"/>
</dbReference>
<proteinExistence type="predicted"/>
<name>A0A085N4V1_9BILA</name>
<protein>
    <submittedName>
        <fullName evidence="2">Uncharacterized protein</fullName>
    </submittedName>
</protein>
<reference evidence="2" key="1">
    <citation type="journal article" date="2014" name="Nat. Genet.">
        <title>Genome and transcriptome of the porcine whipworm Trichuris suis.</title>
        <authorList>
            <person name="Jex A.R."/>
            <person name="Nejsum P."/>
            <person name="Schwarz E.M."/>
            <person name="Hu L."/>
            <person name="Young N.D."/>
            <person name="Hall R.S."/>
            <person name="Korhonen P.K."/>
            <person name="Liao S."/>
            <person name="Thamsborg S."/>
            <person name="Xia J."/>
            <person name="Xu P."/>
            <person name="Wang S."/>
            <person name="Scheerlinck J.P."/>
            <person name="Hofmann A."/>
            <person name="Sternberg P.W."/>
            <person name="Wang J."/>
            <person name="Gasser R.B."/>
        </authorList>
    </citation>
    <scope>NUCLEOTIDE SEQUENCE [LARGE SCALE GENOMIC DNA]</scope>
    <source>
        <strain evidence="2">DCEP-RM93F</strain>
    </source>
</reference>
<accession>A0A085N4V1</accession>
<feature type="compositionally biased region" description="Basic and acidic residues" evidence="1">
    <location>
        <begin position="149"/>
        <end position="181"/>
    </location>
</feature>
<dbReference type="AlphaFoldDB" id="A0A085N4V1"/>
<evidence type="ECO:0000313" key="2">
    <source>
        <dbReference type="EMBL" id="KFD64497.1"/>
    </source>
</evidence>
<dbReference type="Proteomes" id="UP000030758">
    <property type="component" value="Unassembled WGS sequence"/>
</dbReference>
<sequence>MPYREAHPFGGESTVPVSFLGMSRSVKLTSREGFDERCHHVLSLSSLFSNYRTQSSGCTVNGNKSTCIHYSSGIGQAVKRLSATIGFQACFSSSTSLAAMLRSDKVKVPIEEQPGAVYHVNCACGASYIGETGNTISHSFNNISTTHRKPQDIPDSRKEKKWRKGDNKRPATKERPGSYHE</sequence>
<feature type="region of interest" description="Disordered" evidence="1">
    <location>
        <begin position="140"/>
        <end position="181"/>
    </location>
</feature>